<dbReference type="InterPro" id="IPR013786">
    <property type="entry name" value="AcylCoA_DH/ox_N"/>
</dbReference>
<dbReference type="GO" id="GO:0016627">
    <property type="term" value="F:oxidoreductase activity, acting on the CH-CH group of donors"/>
    <property type="evidence" value="ECO:0007669"/>
    <property type="project" value="InterPro"/>
</dbReference>
<dbReference type="PANTHER" id="PTHR43292">
    <property type="entry name" value="ACYL-COA DEHYDROGENASE"/>
    <property type="match status" value="1"/>
</dbReference>
<evidence type="ECO:0000256" key="5">
    <source>
        <dbReference type="ARBA" id="ARBA00023002"/>
    </source>
</evidence>
<dbReference type="Pfam" id="PF02771">
    <property type="entry name" value="Acyl-CoA_dh_N"/>
    <property type="match status" value="1"/>
</dbReference>
<comment type="cofactor">
    <cofactor evidence="1 6">
        <name>FAD</name>
        <dbReference type="ChEBI" id="CHEBI:57692"/>
    </cofactor>
</comment>
<dbReference type="Proteomes" id="UP000198893">
    <property type="component" value="Unassembled WGS sequence"/>
</dbReference>
<dbReference type="InterPro" id="IPR046373">
    <property type="entry name" value="Acyl-CoA_Oxase/DH_mid-dom_sf"/>
</dbReference>
<dbReference type="STRING" id="569882.SAMN04490248_10931"/>
<evidence type="ECO:0000256" key="6">
    <source>
        <dbReference type="RuleBase" id="RU362125"/>
    </source>
</evidence>
<evidence type="ECO:0000313" key="10">
    <source>
        <dbReference type="EMBL" id="SEO67287.1"/>
    </source>
</evidence>
<dbReference type="FunFam" id="2.40.110.10:FF:000011">
    <property type="entry name" value="Acyl-CoA dehydrogenase FadE34"/>
    <property type="match status" value="1"/>
</dbReference>
<dbReference type="Gene3D" id="2.40.110.10">
    <property type="entry name" value="Butyryl-CoA Dehydrogenase, subunit A, domain 2"/>
    <property type="match status" value="1"/>
</dbReference>
<proteinExistence type="inferred from homology"/>
<dbReference type="Gene3D" id="1.10.540.10">
    <property type="entry name" value="Acyl-CoA dehydrogenase/oxidase, N-terminal domain"/>
    <property type="match status" value="1"/>
</dbReference>
<feature type="domain" description="Acyl-CoA oxidase/dehydrogenase middle" evidence="8">
    <location>
        <begin position="125"/>
        <end position="219"/>
    </location>
</feature>
<protein>
    <submittedName>
        <fullName evidence="10">Acyl-CoA dehydrogenase</fullName>
    </submittedName>
</protein>
<organism evidence="10 11">
    <name type="scientific">Salinihabitans flavidus</name>
    <dbReference type="NCBI Taxonomy" id="569882"/>
    <lineage>
        <taxon>Bacteria</taxon>
        <taxon>Pseudomonadati</taxon>
        <taxon>Pseudomonadota</taxon>
        <taxon>Alphaproteobacteria</taxon>
        <taxon>Rhodobacterales</taxon>
        <taxon>Roseobacteraceae</taxon>
        <taxon>Salinihabitans</taxon>
    </lineage>
</organism>
<evidence type="ECO:0000256" key="1">
    <source>
        <dbReference type="ARBA" id="ARBA00001974"/>
    </source>
</evidence>
<keyword evidence="3 6" id="KW-0285">Flavoprotein</keyword>
<dbReference type="SUPFAM" id="SSF47203">
    <property type="entry name" value="Acyl-CoA dehydrogenase C-terminal domain-like"/>
    <property type="match status" value="1"/>
</dbReference>
<keyword evidence="5 6" id="KW-0560">Oxidoreductase</keyword>
<comment type="similarity">
    <text evidence="2 6">Belongs to the acyl-CoA dehydrogenase family.</text>
</comment>
<name>A0A1H8RLZ1_9RHOB</name>
<dbReference type="GO" id="GO:0005886">
    <property type="term" value="C:plasma membrane"/>
    <property type="evidence" value="ECO:0007669"/>
    <property type="project" value="TreeGrafter"/>
</dbReference>
<evidence type="ECO:0000259" key="7">
    <source>
        <dbReference type="Pfam" id="PF00441"/>
    </source>
</evidence>
<dbReference type="Pfam" id="PF00441">
    <property type="entry name" value="Acyl-CoA_dh_1"/>
    <property type="match status" value="1"/>
</dbReference>
<evidence type="ECO:0000259" key="9">
    <source>
        <dbReference type="Pfam" id="PF02771"/>
    </source>
</evidence>
<dbReference type="InterPro" id="IPR009100">
    <property type="entry name" value="AcylCoA_DH/oxidase_NM_dom_sf"/>
</dbReference>
<evidence type="ECO:0000256" key="4">
    <source>
        <dbReference type="ARBA" id="ARBA00022827"/>
    </source>
</evidence>
<evidence type="ECO:0000256" key="3">
    <source>
        <dbReference type="ARBA" id="ARBA00022630"/>
    </source>
</evidence>
<dbReference type="OrthoDB" id="9775090at2"/>
<gene>
    <name evidence="10" type="ORF">SAMN04490248_10931</name>
</gene>
<accession>A0A1H8RLZ1</accession>
<dbReference type="AlphaFoldDB" id="A0A1H8RLZ1"/>
<reference evidence="10 11" key="1">
    <citation type="submission" date="2016-10" db="EMBL/GenBank/DDBJ databases">
        <authorList>
            <person name="de Groot N.N."/>
        </authorList>
    </citation>
    <scope>NUCLEOTIDE SEQUENCE [LARGE SCALE GENOMIC DNA]</scope>
    <source>
        <strain evidence="10 11">DSM 27842</strain>
    </source>
</reference>
<keyword evidence="11" id="KW-1185">Reference proteome</keyword>
<evidence type="ECO:0000259" key="8">
    <source>
        <dbReference type="Pfam" id="PF02770"/>
    </source>
</evidence>
<sequence>MTALWSNAEVDFRDEVREFCSTQLPRDISDKVLHGQPLQRDDYMRWQDILASRGWLAGFWPKDYGGQEWGASESYIFQEETARAGAPWLLPFGVNYAGPVIFTFGNEEQKRRHLPGIVDNSVFWCQGYSEPGAGSDLARLSTKARRDGDAYVVNGSKIWTSMAQWADMMFCLVRTNSDARLQQGISFLLIDMNTPGINVQPIQSIDGFRHLNQVFFDDVRVPATNLVGEENKGWTYAKFLLGHERVLSAETGKARRLLARAESAAQARGLGKDWRIRDKIARFEVDIHALEWMSLRLLADVTAGAAPGTESSLLKIRGSSLLQEISEFSVDVLGPDALAYDPQMLSDGTGIDEELRSMGIVHDFLFQRAPTIWGGSNEIQRNIIAKHALGLPTTRV</sequence>
<dbReference type="PANTHER" id="PTHR43292:SF3">
    <property type="entry name" value="ACYL-COA DEHYDROGENASE FADE29"/>
    <property type="match status" value="1"/>
</dbReference>
<keyword evidence="4 6" id="KW-0274">FAD</keyword>
<dbReference type="EMBL" id="FODS01000009">
    <property type="protein sequence ID" value="SEO67287.1"/>
    <property type="molecule type" value="Genomic_DNA"/>
</dbReference>
<evidence type="ECO:0000256" key="2">
    <source>
        <dbReference type="ARBA" id="ARBA00009347"/>
    </source>
</evidence>
<evidence type="ECO:0000313" key="11">
    <source>
        <dbReference type="Proteomes" id="UP000198893"/>
    </source>
</evidence>
<dbReference type="InterPro" id="IPR009075">
    <property type="entry name" value="AcylCo_DH/oxidase_C"/>
</dbReference>
<dbReference type="InterPro" id="IPR052161">
    <property type="entry name" value="Mycobact_Acyl-CoA_DH"/>
</dbReference>
<feature type="domain" description="Acyl-CoA dehydrogenase/oxidase N-terminal" evidence="9">
    <location>
        <begin position="9"/>
        <end position="119"/>
    </location>
</feature>
<dbReference type="RefSeq" id="WP_093117731.1">
    <property type="nucleotide sequence ID" value="NZ_FODS01000009.1"/>
</dbReference>
<dbReference type="Pfam" id="PF02770">
    <property type="entry name" value="Acyl-CoA_dh_M"/>
    <property type="match status" value="1"/>
</dbReference>
<feature type="domain" description="Acyl-CoA dehydrogenase/oxidase C-terminal" evidence="7">
    <location>
        <begin position="231"/>
        <end position="388"/>
    </location>
</feature>
<dbReference type="InterPro" id="IPR037069">
    <property type="entry name" value="AcylCoA_DH/ox_N_sf"/>
</dbReference>
<dbReference type="Gene3D" id="1.20.140.10">
    <property type="entry name" value="Butyryl-CoA Dehydrogenase, subunit A, domain 3"/>
    <property type="match status" value="1"/>
</dbReference>
<dbReference type="SUPFAM" id="SSF56645">
    <property type="entry name" value="Acyl-CoA dehydrogenase NM domain-like"/>
    <property type="match status" value="1"/>
</dbReference>
<dbReference type="GO" id="GO:0050660">
    <property type="term" value="F:flavin adenine dinucleotide binding"/>
    <property type="evidence" value="ECO:0007669"/>
    <property type="project" value="InterPro"/>
</dbReference>
<dbReference type="InterPro" id="IPR006091">
    <property type="entry name" value="Acyl-CoA_Oxase/DH_mid-dom"/>
</dbReference>
<dbReference type="InterPro" id="IPR036250">
    <property type="entry name" value="AcylCo_DH-like_C"/>
</dbReference>